<dbReference type="EMBL" id="CP014224">
    <property type="protein sequence ID" value="ANW95254.1"/>
    <property type="molecule type" value="Genomic_DNA"/>
</dbReference>
<keyword evidence="16" id="KW-0594">Phospholipid biosynthesis</keyword>
<dbReference type="GO" id="GO:0005886">
    <property type="term" value="C:plasma membrane"/>
    <property type="evidence" value="ECO:0007669"/>
    <property type="project" value="UniProtKB-SubCell"/>
</dbReference>
<evidence type="ECO:0000256" key="1">
    <source>
        <dbReference type="ARBA" id="ARBA00001698"/>
    </source>
</evidence>
<evidence type="ECO:0000256" key="12">
    <source>
        <dbReference type="ARBA" id="ARBA00022695"/>
    </source>
</evidence>
<evidence type="ECO:0000256" key="14">
    <source>
        <dbReference type="ARBA" id="ARBA00023098"/>
    </source>
</evidence>
<comment type="pathway">
    <text evidence="3 18">Phospholipid metabolism; CDP-diacylglycerol biosynthesis; CDP-diacylglycerol from sn-glycerol 3-phosphate: step 3/3.</text>
</comment>
<evidence type="ECO:0000256" key="11">
    <source>
        <dbReference type="ARBA" id="ARBA00022692"/>
    </source>
</evidence>
<keyword evidence="10 18" id="KW-0808">Transferase</keyword>
<feature type="transmembrane region" description="Helical" evidence="19">
    <location>
        <begin position="146"/>
        <end position="165"/>
    </location>
</feature>
<evidence type="ECO:0000256" key="3">
    <source>
        <dbReference type="ARBA" id="ARBA00005119"/>
    </source>
</evidence>
<dbReference type="UniPathway" id="UPA00557">
    <property type="reaction ID" value="UER00614"/>
</dbReference>
<dbReference type="Proteomes" id="UP000092967">
    <property type="component" value="Chromosome"/>
</dbReference>
<evidence type="ECO:0000256" key="10">
    <source>
        <dbReference type="ARBA" id="ARBA00022679"/>
    </source>
</evidence>
<protein>
    <recommendedName>
        <fullName evidence="7 18">Phosphatidate cytidylyltransferase</fullName>
        <ecNumber evidence="6 18">2.7.7.41</ecNumber>
    </recommendedName>
</protein>
<gene>
    <name evidence="20" type="ORF">AXE80_02670</name>
</gene>
<feature type="transmembrane region" description="Helical" evidence="19">
    <location>
        <begin position="211"/>
        <end position="230"/>
    </location>
</feature>
<feature type="transmembrane region" description="Helical" evidence="19">
    <location>
        <begin position="186"/>
        <end position="205"/>
    </location>
</feature>
<feature type="transmembrane region" description="Helical" evidence="19">
    <location>
        <begin position="6"/>
        <end position="38"/>
    </location>
</feature>
<feature type="transmembrane region" description="Helical" evidence="19">
    <location>
        <begin position="50"/>
        <end position="70"/>
    </location>
</feature>
<keyword evidence="11 18" id="KW-0812">Transmembrane</keyword>
<dbReference type="InterPro" id="IPR000374">
    <property type="entry name" value="PC_trans"/>
</dbReference>
<dbReference type="PROSITE" id="PS01315">
    <property type="entry name" value="CDS"/>
    <property type="match status" value="1"/>
</dbReference>
<evidence type="ECO:0000256" key="18">
    <source>
        <dbReference type="RuleBase" id="RU003938"/>
    </source>
</evidence>
<dbReference type="GO" id="GO:0016024">
    <property type="term" value="P:CDP-diacylglycerol biosynthetic process"/>
    <property type="evidence" value="ECO:0007669"/>
    <property type="project" value="UniProtKB-UniPathway"/>
</dbReference>
<evidence type="ECO:0000256" key="19">
    <source>
        <dbReference type="SAM" id="Phobius"/>
    </source>
</evidence>
<evidence type="ECO:0000313" key="21">
    <source>
        <dbReference type="Proteomes" id="UP000092967"/>
    </source>
</evidence>
<dbReference type="STRING" id="1790137.AXE80_02670"/>
<organism evidence="20 21">
    <name type="scientific">Wenyingzhuangia fucanilytica</name>
    <dbReference type="NCBI Taxonomy" id="1790137"/>
    <lineage>
        <taxon>Bacteria</taxon>
        <taxon>Pseudomonadati</taxon>
        <taxon>Bacteroidota</taxon>
        <taxon>Flavobacteriia</taxon>
        <taxon>Flavobacteriales</taxon>
        <taxon>Flavobacteriaceae</taxon>
        <taxon>Wenyingzhuangia</taxon>
    </lineage>
</organism>
<evidence type="ECO:0000256" key="4">
    <source>
        <dbReference type="ARBA" id="ARBA00005189"/>
    </source>
</evidence>
<comment type="pathway">
    <text evidence="4">Lipid metabolism.</text>
</comment>
<keyword evidence="14" id="KW-0443">Lipid metabolism</keyword>
<evidence type="ECO:0000256" key="5">
    <source>
        <dbReference type="ARBA" id="ARBA00010185"/>
    </source>
</evidence>
<evidence type="ECO:0000256" key="9">
    <source>
        <dbReference type="ARBA" id="ARBA00022516"/>
    </source>
</evidence>
<reference evidence="20 21" key="1">
    <citation type="submission" date="2016-02" db="EMBL/GenBank/DDBJ databases">
        <authorList>
            <person name="Wen L."/>
            <person name="He K."/>
            <person name="Yang H."/>
        </authorList>
    </citation>
    <scope>NUCLEOTIDE SEQUENCE [LARGE SCALE GENOMIC DNA]</scope>
    <source>
        <strain evidence="20 21">CZ1127</strain>
    </source>
</reference>
<evidence type="ECO:0000313" key="20">
    <source>
        <dbReference type="EMBL" id="ANW95254.1"/>
    </source>
</evidence>
<dbReference type="GO" id="GO:0004605">
    <property type="term" value="F:phosphatidate cytidylyltransferase activity"/>
    <property type="evidence" value="ECO:0007669"/>
    <property type="project" value="UniProtKB-EC"/>
</dbReference>
<keyword evidence="13 19" id="KW-1133">Transmembrane helix</keyword>
<comment type="catalytic activity">
    <reaction evidence="1 18">
        <text>a 1,2-diacyl-sn-glycero-3-phosphate + CTP + H(+) = a CDP-1,2-diacyl-sn-glycerol + diphosphate</text>
        <dbReference type="Rhea" id="RHEA:16229"/>
        <dbReference type="ChEBI" id="CHEBI:15378"/>
        <dbReference type="ChEBI" id="CHEBI:33019"/>
        <dbReference type="ChEBI" id="CHEBI:37563"/>
        <dbReference type="ChEBI" id="CHEBI:58332"/>
        <dbReference type="ChEBI" id="CHEBI:58608"/>
        <dbReference type="EC" id="2.7.7.41"/>
    </reaction>
</comment>
<dbReference type="EC" id="2.7.7.41" evidence="6 18"/>
<dbReference type="PANTHER" id="PTHR46382:SF1">
    <property type="entry name" value="PHOSPHATIDATE CYTIDYLYLTRANSFERASE"/>
    <property type="match status" value="1"/>
</dbReference>
<dbReference type="RefSeq" id="WP_068824359.1">
    <property type="nucleotide sequence ID" value="NZ_CP014224.1"/>
</dbReference>
<feature type="transmembrane region" description="Helical" evidence="19">
    <location>
        <begin position="85"/>
        <end position="103"/>
    </location>
</feature>
<dbReference type="KEGG" id="wfu:AXE80_02670"/>
<accession>A0A1B1Y3B3</accession>
<dbReference type="AlphaFoldDB" id="A0A1B1Y3B3"/>
<evidence type="ECO:0000256" key="2">
    <source>
        <dbReference type="ARBA" id="ARBA00004651"/>
    </source>
</evidence>
<keyword evidence="8" id="KW-1003">Cell membrane</keyword>
<evidence type="ECO:0000256" key="13">
    <source>
        <dbReference type="ARBA" id="ARBA00022989"/>
    </source>
</evidence>
<keyword evidence="21" id="KW-1185">Reference proteome</keyword>
<keyword evidence="9" id="KW-0444">Lipid biosynthesis</keyword>
<comment type="similarity">
    <text evidence="5 18">Belongs to the CDS family.</text>
</comment>
<sequence>MLQRAFSGIIFVTILVFATLYSSITFYILFFFFMLVAIHEFQKLSNYKTPFFNILGIFSFLLSAGSITILKEHFNLSNYISVTEINAAFIYVLLFLAFLIVLFKRVNKSPFMDLGIVFLTYLYAILPFTIIIAIPFCNATNTYEGTTFLGCIILVWSTDTFAYLTGKSIGKTKLFERISPNKTVEGSVGGLLFTLITASILSIYFTQFSLLQWLGLSLVISIFGSLGDLVESMFKRAANIKDSGNLIPGHGGVLDRFDSLVFASPFIYFYLQLIS</sequence>
<keyword evidence="12 18" id="KW-0548">Nucleotidyltransferase</keyword>
<evidence type="ECO:0000256" key="8">
    <source>
        <dbReference type="ARBA" id="ARBA00022475"/>
    </source>
</evidence>
<proteinExistence type="inferred from homology"/>
<name>A0A1B1Y3B3_9FLAO</name>
<dbReference type="OrthoDB" id="9799199at2"/>
<evidence type="ECO:0000256" key="15">
    <source>
        <dbReference type="ARBA" id="ARBA00023136"/>
    </source>
</evidence>
<keyword evidence="15 19" id="KW-0472">Membrane</keyword>
<dbReference type="PANTHER" id="PTHR46382">
    <property type="entry name" value="PHOSPHATIDATE CYTIDYLYLTRANSFERASE"/>
    <property type="match status" value="1"/>
</dbReference>
<keyword evidence="17" id="KW-1208">Phospholipid metabolism</keyword>
<feature type="transmembrane region" description="Helical" evidence="19">
    <location>
        <begin position="115"/>
        <end position="134"/>
    </location>
</feature>
<evidence type="ECO:0000256" key="6">
    <source>
        <dbReference type="ARBA" id="ARBA00012487"/>
    </source>
</evidence>
<comment type="subcellular location">
    <subcellularLocation>
        <location evidence="2">Cell membrane</location>
        <topology evidence="2">Multi-pass membrane protein</topology>
    </subcellularLocation>
</comment>
<evidence type="ECO:0000256" key="7">
    <source>
        <dbReference type="ARBA" id="ARBA00019373"/>
    </source>
</evidence>
<evidence type="ECO:0000256" key="17">
    <source>
        <dbReference type="ARBA" id="ARBA00023264"/>
    </source>
</evidence>
<dbReference type="Pfam" id="PF01148">
    <property type="entry name" value="CTP_transf_1"/>
    <property type="match status" value="1"/>
</dbReference>
<evidence type="ECO:0000256" key="16">
    <source>
        <dbReference type="ARBA" id="ARBA00023209"/>
    </source>
</evidence>